<dbReference type="OrthoDB" id="938100at2"/>
<evidence type="ECO:0000256" key="1">
    <source>
        <dbReference type="SAM" id="Phobius"/>
    </source>
</evidence>
<dbReference type="Gene3D" id="2.40.50.1020">
    <property type="entry name" value="LytTr DNA-binding domain"/>
    <property type="match status" value="1"/>
</dbReference>
<name>A0A7K0EL40_9BACT</name>
<feature type="transmembrane region" description="Helical" evidence="1">
    <location>
        <begin position="43"/>
        <end position="64"/>
    </location>
</feature>
<comment type="caution">
    <text evidence="3">The sequence shown here is derived from an EMBL/GenBank/DDBJ whole genome shotgun (WGS) entry which is preliminary data.</text>
</comment>
<sequence>MEPLNRRQHGVLLLILVPVLATVASHVVFYRRFPWQTDYQFPIAYFLTVSTVILSCWSVNLLIFRLLDRNLPFSYNPARRIGRQLLLGGFATLLTFSVVFPNAIRLYTGFWPNAVQLTSGVFVCITIATLVNGGYVGLYLLEAFRLEKQQAAENLNEKLSGLQQTTRPVSEAAVLIDFGARQLRFRPDEIAYFFSTQGLVLLVKTDGQQLTTHYNSFAKLENQLPANYFFQLNRQFIVSVQAVRSVQDDSNRKLIVTLTPSLHKNQPEETVTVSRYRNVEFRKWLQQLAVG</sequence>
<protein>
    <submittedName>
        <fullName evidence="3">LytTR family transcriptional regulator</fullName>
    </submittedName>
</protein>
<feature type="transmembrane region" description="Helical" evidence="1">
    <location>
        <begin position="85"/>
        <end position="107"/>
    </location>
</feature>
<feature type="transmembrane region" description="Helical" evidence="1">
    <location>
        <begin position="12"/>
        <end position="31"/>
    </location>
</feature>
<evidence type="ECO:0000313" key="3">
    <source>
        <dbReference type="EMBL" id="MRS62422.1"/>
    </source>
</evidence>
<keyword evidence="1" id="KW-1133">Transmembrane helix</keyword>
<dbReference type="EMBL" id="WJXZ01000007">
    <property type="protein sequence ID" value="MRS62422.1"/>
    <property type="molecule type" value="Genomic_DNA"/>
</dbReference>
<dbReference type="RefSeq" id="WP_154175795.1">
    <property type="nucleotide sequence ID" value="NZ_WJXZ01000007.1"/>
</dbReference>
<evidence type="ECO:0000259" key="2">
    <source>
        <dbReference type="SMART" id="SM00850"/>
    </source>
</evidence>
<keyword evidence="4" id="KW-1185">Reference proteome</keyword>
<reference evidence="3 4" key="1">
    <citation type="journal article" date="2018" name="Antonie Van Leeuwenhoek">
        <title>Larkinella terrae sp. nov., isolated from soil on Jeju Island, South Korea.</title>
        <authorList>
            <person name="Ten L.N."/>
            <person name="Jeon J."/>
            <person name="Park S.J."/>
            <person name="Park S."/>
            <person name="Lee S.Y."/>
            <person name="Kim M.K."/>
            <person name="Jung H.Y."/>
        </authorList>
    </citation>
    <scope>NUCLEOTIDE SEQUENCE [LARGE SCALE GENOMIC DNA]</scope>
    <source>
        <strain evidence="3 4">KCTC 52001</strain>
    </source>
</reference>
<dbReference type="Pfam" id="PF04397">
    <property type="entry name" value="LytTR"/>
    <property type="match status" value="1"/>
</dbReference>
<dbReference type="GO" id="GO:0003677">
    <property type="term" value="F:DNA binding"/>
    <property type="evidence" value="ECO:0007669"/>
    <property type="project" value="InterPro"/>
</dbReference>
<feature type="domain" description="HTH LytTR-type" evidence="2">
    <location>
        <begin position="180"/>
        <end position="286"/>
    </location>
</feature>
<keyword evidence="1" id="KW-0472">Membrane</keyword>
<organism evidence="3 4">
    <name type="scientific">Larkinella terrae</name>
    <dbReference type="NCBI Taxonomy" id="2025311"/>
    <lineage>
        <taxon>Bacteria</taxon>
        <taxon>Pseudomonadati</taxon>
        <taxon>Bacteroidota</taxon>
        <taxon>Cytophagia</taxon>
        <taxon>Cytophagales</taxon>
        <taxon>Spirosomataceae</taxon>
        <taxon>Larkinella</taxon>
    </lineage>
</organism>
<proteinExistence type="predicted"/>
<dbReference type="AlphaFoldDB" id="A0A7K0EL40"/>
<dbReference type="Proteomes" id="UP000441754">
    <property type="component" value="Unassembled WGS sequence"/>
</dbReference>
<gene>
    <name evidence="3" type="ORF">GJJ30_14065</name>
</gene>
<dbReference type="SMART" id="SM00850">
    <property type="entry name" value="LytTR"/>
    <property type="match status" value="1"/>
</dbReference>
<evidence type="ECO:0000313" key="4">
    <source>
        <dbReference type="Proteomes" id="UP000441754"/>
    </source>
</evidence>
<keyword evidence="1" id="KW-0812">Transmembrane</keyword>
<dbReference type="InterPro" id="IPR007492">
    <property type="entry name" value="LytTR_DNA-bd_dom"/>
</dbReference>
<accession>A0A7K0EL40</accession>
<feature type="transmembrane region" description="Helical" evidence="1">
    <location>
        <begin position="119"/>
        <end position="141"/>
    </location>
</feature>